<reference evidence="1 2" key="1">
    <citation type="submission" date="2020-02" db="EMBL/GenBank/DDBJ databases">
        <title>Broccoli isolated Pseudomonas sp.</title>
        <authorList>
            <person name="Fujikawa T."/>
            <person name="Sawada H."/>
        </authorList>
    </citation>
    <scope>NUCLEOTIDE SEQUENCE [LARGE SCALE GENOMIC DNA]</scope>
    <source>
        <strain evidence="1 2">MAFF212427</strain>
    </source>
</reference>
<dbReference type="Proteomes" id="UP000482634">
    <property type="component" value="Unassembled WGS sequence"/>
</dbReference>
<dbReference type="EMBL" id="JAAHBU010000006">
    <property type="protein sequence ID" value="NER62713.1"/>
    <property type="molecule type" value="Genomic_DNA"/>
</dbReference>
<gene>
    <name evidence="1" type="ORF">G3436_00790</name>
</gene>
<name>A0A6B3NM89_9PSED</name>
<protein>
    <submittedName>
        <fullName evidence="1">Molecular chaperone Tir</fullName>
    </submittedName>
</protein>
<comment type="caution">
    <text evidence="1">The sequence shown here is derived from an EMBL/GenBank/DDBJ whole genome shotgun (WGS) entry which is preliminary data.</text>
</comment>
<organism evidence="1 2">
    <name type="scientific">Pseudomonas brassicae</name>
    <dbReference type="NCBI Taxonomy" id="2708063"/>
    <lineage>
        <taxon>Bacteria</taxon>
        <taxon>Pseudomonadati</taxon>
        <taxon>Pseudomonadota</taxon>
        <taxon>Gammaproteobacteria</taxon>
        <taxon>Pseudomonadales</taxon>
        <taxon>Pseudomonadaceae</taxon>
        <taxon>Pseudomonas</taxon>
    </lineage>
</organism>
<accession>A0A6B3NM89</accession>
<keyword evidence="2" id="KW-1185">Reference proteome</keyword>
<sequence>MPVSILYCRTDLAAALAISEHLRLEGVTTCLEAIDTPADDACTVSARVRRNLHDCTHLITLVSSNTCNAWWVPFALGVACAAERRVTTFQLAAPDAPGYLHAWPRMVRACDLDLFISAYRLEHTLGRLHGTDADNNAQRFHADLKASIGRGY</sequence>
<dbReference type="RefSeq" id="WP_163940382.1">
    <property type="nucleotide sequence ID" value="NZ_JAAHBU010000006.1"/>
</dbReference>
<dbReference type="InterPro" id="IPR035897">
    <property type="entry name" value="Toll_tir_struct_dom_sf"/>
</dbReference>
<evidence type="ECO:0000313" key="1">
    <source>
        <dbReference type="EMBL" id="NER62713.1"/>
    </source>
</evidence>
<dbReference type="Gene3D" id="3.40.50.10140">
    <property type="entry name" value="Toll/interleukin-1 receptor homology (TIR) domain"/>
    <property type="match status" value="1"/>
</dbReference>
<evidence type="ECO:0000313" key="2">
    <source>
        <dbReference type="Proteomes" id="UP000482634"/>
    </source>
</evidence>
<dbReference type="AlphaFoldDB" id="A0A6B3NM89"/>
<proteinExistence type="predicted"/>